<name>A0AAD9IAM3_9PEZI</name>
<evidence type="ECO:0000256" key="1">
    <source>
        <dbReference type="ARBA" id="ARBA00004395"/>
    </source>
</evidence>
<dbReference type="Pfam" id="PF06148">
    <property type="entry name" value="COG2_N"/>
    <property type="match status" value="1"/>
</dbReference>
<dbReference type="PANTHER" id="PTHR12961">
    <property type="entry name" value="CONSERVED OLIGOMERIC GOLGI COMPLEX COMPONENT 2"/>
    <property type="match status" value="1"/>
</dbReference>
<feature type="compositionally biased region" description="Acidic residues" evidence="9">
    <location>
        <begin position="247"/>
        <end position="271"/>
    </location>
</feature>
<evidence type="ECO:0000259" key="10">
    <source>
        <dbReference type="Pfam" id="PF06148"/>
    </source>
</evidence>
<keyword evidence="5" id="KW-0653">Protein transport</keyword>
<evidence type="ECO:0000256" key="3">
    <source>
        <dbReference type="ARBA" id="ARBA00020977"/>
    </source>
</evidence>
<evidence type="ECO:0000313" key="12">
    <source>
        <dbReference type="Proteomes" id="UP001217918"/>
    </source>
</evidence>
<dbReference type="GO" id="GO:0015031">
    <property type="term" value="P:protein transport"/>
    <property type="evidence" value="ECO:0007669"/>
    <property type="project" value="UniProtKB-KW"/>
</dbReference>
<comment type="similarity">
    <text evidence="2">Belongs to the COG2 family.</text>
</comment>
<keyword evidence="4" id="KW-0813">Transport</keyword>
<feature type="compositionally biased region" description="Low complexity" evidence="9">
    <location>
        <begin position="52"/>
        <end position="80"/>
    </location>
</feature>
<dbReference type="AlphaFoldDB" id="A0AAD9IAM3"/>
<sequence>MSKAEAGVRCVILCTFKLFDRPFPRKRKRPVPPGKTMSRPPLATSQPLLSRPASSSADNNDPAATPANDLPTRSSGSFLSPLPPDLPFPTALARADFLAPDFDPAAYLSVLHTGGPTARHQTLEDLRAELRERSAAVSAELLELVNAHYTSFLGLGDELQGGGERVQDLRVALLGFRRAVEEVKARVAERRAEVGRLVDEVEAVAGAVERGRRMLELEERLSELEIGLAVAGVGRVRVGEEEGKGEEVEEDVWAEVEDSDEEEDEDEDEEVNGLGRGGEADGAGFVGSSPAKLLSLHRQYRVIEDLVDALGRDLPFVAKMEERIRKCRTTILLDLGTATKEARAAGPKRVTRVMKYLEVYRMLDAGAEAVQALKK</sequence>
<evidence type="ECO:0000256" key="9">
    <source>
        <dbReference type="SAM" id="MobiDB-lite"/>
    </source>
</evidence>
<evidence type="ECO:0000256" key="6">
    <source>
        <dbReference type="ARBA" id="ARBA00023034"/>
    </source>
</evidence>
<dbReference type="EMBL" id="JAQQPM010000007">
    <property type="protein sequence ID" value="KAK2074156.1"/>
    <property type="molecule type" value="Genomic_DNA"/>
</dbReference>
<evidence type="ECO:0000256" key="5">
    <source>
        <dbReference type="ARBA" id="ARBA00022927"/>
    </source>
</evidence>
<dbReference type="GO" id="GO:0007030">
    <property type="term" value="P:Golgi organization"/>
    <property type="evidence" value="ECO:0007669"/>
    <property type="project" value="InterPro"/>
</dbReference>
<dbReference type="Proteomes" id="UP001217918">
    <property type="component" value="Unassembled WGS sequence"/>
</dbReference>
<protein>
    <recommendedName>
        <fullName evidence="3">Conserved oligomeric Golgi complex subunit 2</fullName>
    </recommendedName>
    <alternativeName>
        <fullName evidence="8">Component of oligomeric Golgi complex 2</fullName>
    </alternativeName>
</protein>
<organism evidence="11 12">
    <name type="scientific">Phyllachora maydis</name>
    <dbReference type="NCBI Taxonomy" id="1825666"/>
    <lineage>
        <taxon>Eukaryota</taxon>
        <taxon>Fungi</taxon>
        <taxon>Dikarya</taxon>
        <taxon>Ascomycota</taxon>
        <taxon>Pezizomycotina</taxon>
        <taxon>Sordariomycetes</taxon>
        <taxon>Sordariomycetidae</taxon>
        <taxon>Phyllachorales</taxon>
        <taxon>Phyllachoraceae</taxon>
        <taxon>Phyllachora</taxon>
    </lineage>
</organism>
<feature type="region of interest" description="Disordered" evidence="9">
    <location>
        <begin position="240"/>
        <end position="282"/>
    </location>
</feature>
<keyword evidence="7" id="KW-0472">Membrane</keyword>
<gene>
    <name evidence="11" type="ORF">P8C59_008384</name>
</gene>
<dbReference type="InterPro" id="IPR009316">
    <property type="entry name" value="COG2"/>
</dbReference>
<feature type="domain" description="Conserved oligomeric Golgi complex subunit 2 N-terminal" evidence="10">
    <location>
        <begin position="93"/>
        <end position="169"/>
    </location>
</feature>
<keyword evidence="6" id="KW-0333">Golgi apparatus</keyword>
<evidence type="ECO:0000256" key="4">
    <source>
        <dbReference type="ARBA" id="ARBA00022448"/>
    </source>
</evidence>
<dbReference type="GO" id="GO:0017119">
    <property type="term" value="C:Golgi transport complex"/>
    <property type="evidence" value="ECO:0007669"/>
    <property type="project" value="TreeGrafter"/>
</dbReference>
<comment type="subcellular location">
    <subcellularLocation>
        <location evidence="1">Golgi apparatus membrane</location>
        <topology evidence="1">Peripheral membrane protein</topology>
    </subcellularLocation>
</comment>
<proteinExistence type="inferred from homology"/>
<evidence type="ECO:0000256" key="8">
    <source>
        <dbReference type="ARBA" id="ARBA00031344"/>
    </source>
</evidence>
<dbReference type="GO" id="GO:0006891">
    <property type="term" value="P:intra-Golgi vesicle-mediated transport"/>
    <property type="evidence" value="ECO:0007669"/>
    <property type="project" value="TreeGrafter"/>
</dbReference>
<comment type="caution">
    <text evidence="11">The sequence shown here is derived from an EMBL/GenBank/DDBJ whole genome shotgun (WGS) entry which is preliminary data.</text>
</comment>
<reference evidence="11" key="1">
    <citation type="journal article" date="2023" name="Mol. Plant Microbe Interact.">
        <title>Elucidating the Obligate Nature and Biological Capacity of an Invasive Fungal Corn Pathogen.</title>
        <authorList>
            <person name="MacCready J.S."/>
            <person name="Roggenkamp E.M."/>
            <person name="Gdanetz K."/>
            <person name="Chilvers M.I."/>
        </authorList>
    </citation>
    <scope>NUCLEOTIDE SEQUENCE</scope>
    <source>
        <strain evidence="11">PM02</strain>
    </source>
</reference>
<evidence type="ECO:0000256" key="7">
    <source>
        <dbReference type="ARBA" id="ARBA00023136"/>
    </source>
</evidence>
<evidence type="ECO:0000256" key="2">
    <source>
        <dbReference type="ARBA" id="ARBA00007603"/>
    </source>
</evidence>
<dbReference type="GO" id="GO:0000139">
    <property type="term" value="C:Golgi membrane"/>
    <property type="evidence" value="ECO:0007669"/>
    <property type="project" value="UniProtKB-SubCell"/>
</dbReference>
<keyword evidence="12" id="KW-1185">Reference proteome</keyword>
<dbReference type="PANTHER" id="PTHR12961:SF0">
    <property type="entry name" value="CONSERVED OLIGOMERIC GOLGI COMPLEX SUBUNIT 2"/>
    <property type="match status" value="1"/>
</dbReference>
<feature type="region of interest" description="Disordered" evidence="9">
    <location>
        <begin position="24"/>
        <end position="81"/>
    </location>
</feature>
<evidence type="ECO:0000313" key="11">
    <source>
        <dbReference type="EMBL" id="KAK2074156.1"/>
    </source>
</evidence>
<accession>A0AAD9IAM3</accession>
<dbReference type="InterPro" id="IPR024602">
    <property type="entry name" value="COG_su2_N"/>
</dbReference>